<dbReference type="GO" id="GO:0043565">
    <property type="term" value="F:sequence-specific DNA binding"/>
    <property type="evidence" value="ECO:0007669"/>
    <property type="project" value="InterPro"/>
</dbReference>
<dbReference type="AlphaFoldDB" id="A0A2U1V148"/>
<reference evidence="2" key="1">
    <citation type="submission" date="2017-10" db="EMBL/GenBank/DDBJ databases">
        <authorList>
            <person name="Toshchakov S.V."/>
            <person name="Goeva M.A."/>
        </authorList>
    </citation>
    <scope>NUCLEOTIDE SEQUENCE [LARGE SCALE GENOMIC DNA]</scope>
    <source>
        <strain evidence="2">JR1/69-1-13</strain>
    </source>
</reference>
<dbReference type="EMBL" id="PDOA01000013">
    <property type="protein sequence ID" value="PWC27591.1"/>
    <property type="molecule type" value="Genomic_DNA"/>
</dbReference>
<accession>A0A2U1V148</accession>
<evidence type="ECO:0000313" key="2">
    <source>
        <dbReference type="Proteomes" id="UP000245048"/>
    </source>
</evidence>
<keyword evidence="2" id="KW-1185">Reference proteome</keyword>
<dbReference type="InterPro" id="IPR010921">
    <property type="entry name" value="Trp_repressor/repl_initiator"/>
</dbReference>
<comment type="caution">
    <text evidence="1">The sequence shown here is derived from an EMBL/GenBank/DDBJ whole genome shotgun (WGS) entry which is preliminary data.</text>
</comment>
<proteinExistence type="predicted"/>
<dbReference type="GO" id="GO:0004803">
    <property type="term" value="F:transposase activity"/>
    <property type="evidence" value="ECO:0007669"/>
    <property type="project" value="InterPro"/>
</dbReference>
<name>A0A2U1V148_9PROT</name>
<dbReference type="OrthoDB" id="7219132at2"/>
<evidence type="ECO:0008006" key="3">
    <source>
        <dbReference type="Google" id="ProtNLM"/>
    </source>
</evidence>
<evidence type="ECO:0000313" key="1">
    <source>
        <dbReference type="EMBL" id="PWC27591.1"/>
    </source>
</evidence>
<dbReference type="GO" id="GO:0006313">
    <property type="term" value="P:DNA transposition"/>
    <property type="evidence" value="ECO:0007669"/>
    <property type="project" value="InterPro"/>
</dbReference>
<dbReference type="Pfam" id="PF01527">
    <property type="entry name" value="HTH_Tnp_1"/>
    <property type="match status" value="1"/>
</dbReference>
<dbReference type="Proteomes" id="UP000245048">
    <property type="component" value="Unassembled WGS sequence"/>
</dbReference>
<dbReference type="InterPro" id="IPR002514">
    <property type="entry name" value="Transposase_8"/>
</dbReference>
<gene>
    <name evidence="1" type="ORF">CR165_17465</name>
</gene>
<protein>
    <recommendedName>
        <fullName evidence="3">Transposase</fullName>
    </recommendedName>
</protein>
<dbReference type="SUPFAM" id="SSF48295">
    <property type="entry name" value="TrpR-like"/>
    <property type="match status" value="1"/>
</dbReference>
<sequence>MPMDPPRVQILTGRERRCCHNADQKLRLVEGAMEPDMTALAVARMHGVPPSLLLDWRRRMAEGGKAAGG</sequence>
<organism evidence="1 2">
    <name type="scientific">Teichococcus aestuarii</name>
    <dbReference type="NCBI Taxonomy" id="568898"/>
    <lineage>
        <taxon>Bacteria</taxon>
        <taxon>Pseudomonadati</taxon>
        <taxon>Pseudomonadota</taxon>
        <taxon>Alphaproteobacteria</taxon>
        <taxon>Acetobacterales</taxon>
        <taxon>Roseomonadaceae</taxon>
        <taxon>Roseomonas</taxon>
    </lineage>
</organism>
<dbReference type="RefSeq" id="WP_109518229.1">
    <property type="nucleotide sequence ID" value="NZ_PDOA01000013.1"/>
</dbReference>